<gene>
    <name evidence="2" type="ORF">SSLN_LOCUS9622</name>
</gene>
<proteinExistence type="predicted"/>
<reference evidence="4" key="1">
    <citation type="submission" date="2016-06" db="UniProtKB">
        <authorList>
            <consortium name="WormBaseParasite"/>
        </authorList>
    </citation>
    <scope>IDENTIFICATION</scope>
</reference>
<evidence type="ECO:0000313" key="3">
    <source>
        <dbReference type="Proteomes" id="UP000275846"/>
    </source>
</evidence>
<organism evidence="4">
    <name type="scientific">Schistocephalus solidus</name>
    <name type="common">Tapeworm</name>
    <dbReference type="NCBI Taxonomy" id="70667"/>
    <lineage>
        <taxon>Eukaryota</taxon>
        <taxon>Metazoa</taxon>
        <taxon>Spiralia</taxon>
        <taxon>Lophotrochozoa</taxon>
        <taxon>Platyhelminthes</taxon>
        <taxon>Cestoda</taxon>
        <taxon>Eucestoda</taxon>
        <taxon>Diphyllobothriidea</taxon>
        <taxon>Diphyllobothriidae</taxon>
        <taxon>Schistocephalus</taxon>
    </lineage>
</organism>
<feature type="region of interest" description="Disordered" evidence="1">
    <location>
        <begin position="45"/>
        <end position="111"/>
    </location>
</feature>
<evidence type="ECO:0000313" key="2">
    <source>
        <dbReference type="EMBL" id="VDL96007.1"/>
    </source>
</evidence>
<reference evidence="2 3" key="2">
    <citation type="submission" date="2018-11" db="EMBL/GenBank/DDBJ databases">
        <authorList>
            <consortium name="Pathogen Informatics"/>
        </authorList>
    </citation>
    <scope>NUCLEOTIDE SEQUENCE [LARGE SCALE GENOMIC DNA]</scope>
    <source>
        <strain evidence="2 3">NST_G2</strain>
    </source>
</reference>
<protein>
    <submittedName>
        <fullName evidence="2 4">Uncharacterized protein</fullName>
    </submittedName>
</protein>
<name>A0A183SZH4_SCHSO</name>
<sequence>MGSYGRVGVCLDEVTTTSSYSRSHRQKKEKQPAILTHYGAATSFANNVKEEEDDNGDKEGSASEALAAKFPDRYSNANSQRMSDELASTEDETAGGGLQCRLQRPGAVDWA</sequence>
<dbReference type="Proteomes" id="UP000275846">
    <property type="component" value="Unassembled WGS sequence"/>
</dbReference>
<dbReference type="AlphaFoldDB" id="A0A183SZH4"/>
<keyword evidence="3" id="KW-1185">Reference proteome</keyword>
<accession>A0A183SZH4</accession>
<evidence type="ECO:0000256" key="1">
    <source>
        <dbReference type="SAM" id="MobiDB-lite"/>
    </source>
</evidence>
<dbReference type="EMBL" id="UYSU01035357">
    <property type="protein sequence ID" value="VDL96007.1"/>
    <property type="molecule type" value="Genomic_DNA"/>
</dbReference>
<evidence type="ECO:0000313" key="4">
    <source>
        <dbReference type="WBParaSite" id="SSLN_0000998401-mRNA-1"/>
    </source>
</evidence>
<dbReference type="WBParaSite" id="SSLN_0000998401-mRNA-1">
    <property type="protein sequence ID" value="SSLN_0000998401-mRNA-1"/>
    <property type="gene ID" value="SSLN_0000998401"/>
</dbReference>